<sequence length="408" mass="46019">MLFTLIRNELKKIFSRGKTYVISILFVAFVAMLFVGSYINEKRMNQINSPEGRLSQLQENNKWMEEDLKNLDSNSSSDVSSETRKLQMKEQIEKNKTTIDTLKKQIDDGTIKDNWKDELNIQIDDLKHQLKDETLPNRYKASIQSDLDKLNYYKDNNLKPINSWDVTGFNFMDTVMSALGMIFLAVGIALFMSDMVSGEFTPATMKFLLIQPVSRGKVLLSKFIAVVISCVTLILSIETVAFLLVGLLRGFGYSGVPTMFGARYQFDMSQLQDGAHPLVQIAGTGEQIPLWNFTIRTFLMQALFIIACCAFVFLVSSLVKTSMISMAVTTSITVLIQILTEILSPMKKISHYLFTTYGDAGQILSGRIALQYNNPNITIGFSIGLLLISTIVFYIISHVTFTKRDILI</sequence>
<feature type="transmembrane region" description="Helical" evidence="2">
    <location>
        <begin position="377"/>
        <end position="396"/>
    </location>
</feature>
<dbReference type="PANTHER" id="PTHR37305">
    <property type="entry name" value="INTEGRAL MEMBRANE PROTEIN-RELATED"/>
    <property type="match status" value="1"/>
</dbReference>
<feature type="transmembrane region" description="Helical" evidence="2">
    <location>
        <begin position="169"/>
        <end position="192"/>
    </location>
</feature>
<dbReference type="GO" id="GO:0005886">
    <property type="term" value="C:plasma membrane"/>
    <property type="evidence" value="ECO:0007669"/>
    <property type="project" value="UniProtKB-SubCell"/>
</dbReference>
<dbReference type="PANTHER" id="PTHR37305:SF1">
    <property type="entry name" value="MEMBRANE PROTEIN"/>
    <property type="match status" value="1"/>
</dbReference>
<dbReference type="Pfam" id="PF12679">
    <property type="entry name" value="ABC2_membrane_2"/>
    <property type="match status" value="1"/>
</dbReference>
<reference evidence="3 4" key="1">
    <citation type="submission" date="2016-11" db="EMBL/GenBank/DDBJ databases">
        <authorList>
            <person name="Jaros S."/>
            <person name="Januszkiewicz K."/>
            <person name="Wedrychowicz H."/>
        </authorList>
    </citation>
    <scope>NUCLEOTIDE SEQUENCE [LARGE SCALE GENOMIC DNA]</scope>
    <source>
        <strain evidence="3 4">DSM 6191</strain>
    </source>
</reference>
<feature type="coiled-coil region" evidence="1">
    <location>
        <begin position="54"/>
        <end position="105"/>
    </location>
</feature>
<feature type="transmembrane region" description="Helical" evidence="2">
    <location>
        <begin position="223"/>
        <end position="248"/>
    </location>
</feature>
<evidence type="ECO:0000313" key="4">
    <source>
        <dbReference type="Proteomes" id="UP000184241"/>
    </source>
</evidence>
<evidence type="ECO:0000256" key="2">
    <source>
        <dbReference type="SAM" id="Phobius"/>
    </source>
</evidence>
<gene>
    <name evidence="3" type="ORF">SAMN02745941_03409</name>
</gene>
<organism evidence="3 4">
    <name type="scientific">Clostridium intestinale DSM 6191</name>
    <dbReference type="NCBI Taxonomy" id="1121320"/>
    <lineage>
        <taxon>Bacteria</taxon>
        <taxon>Bacillati</taxon>
        <taxon>Bacillota</taxon>
        <taxon>Clostridia</taxon>
        <taxon>Eubacteriales</taxon>
        <taxon>Clostridiaceae</taxon>
        <taxon>Clostridium</taxon>
    </lineage>
</organism>
<dbReference type="RefSeq" id="WP_073021413.1">
    <property type="nucleotide sequence ID" value="NZ_FQXU01000011.1"/>
</dbReference>
<proteinExistence type="predicted"/>
<dbReference type="EMBL" id="FQXU01000011">
    <property type="protein sequence ID" value="SHI27901.1"/>
    <property type="molecule type" value="Genomic_DNA"/>
</dbReference>
<feature type="transmembrane region" description="Helical" evidence="2">
    <location>
        <begin position="20"/>
        <end position="39"/>
    </location>
</feature>
<dbReference type="Proteomes" id="UP000184241">
    <property type="component" value="Unassembled WGS sequence"/>
</dbReference>
<dbReference type="GO" id="GO:0140359">
    <property type="term" value="F:ABC-type transporter activity"/>
    <property type="evidence" value="ECO:0007669"/>
    <property type="project" value="InterPro"/>
</dbReference>
<protein>
    <submittedName>
        <fullName evidence="3">ABC-2 type transport system permease protein</fullName>
    </submittedName>
</protein>
<name>A0A1M5ZUF1_9CLOT</name>
<dbReference type="AlphaFoldDB" id="A0A1M5ZUF1"/>
<keyword evidence="1" id="KW-0175">Coiled coil</keyword>
<feature type="transmembrane region" description="Helical" evidence="2">
    <location>
        <begin position="298"/>
        <end position="318"/>
    </location>
</feature>
<keyword evidence="2" id="KW-0472">Membrane</keyword>
<keyword evidence="2" id="KW-1133">Transmembrane helix</keyword>
<keyword evidence="2" id="KW-0812">Transmembrane</keyword>
<feature type="transmembrane region" description="Helical" evidence="2">
    <location>
        <begin position="324"/>
        <end position="343"/>
    </location>
</feature>
<evidence type="ECO:0000313" key="3">
    <source>
        <dbReference type="EMBL" id="SHI27901.1"/>
    </source>
</evidence>
<evidence type="ECO:0000256" key="1">
    <source>
        <dbReference type="SAM" id="Coils"/>
    </source>
</evidence>
<accession>A0A1M5ZUF1</accession>